<feature type="region of interest" description="Disordered" evidence="1">
    <location>
        <begin position="1"/>
        <end position="26"/>
    </location>
</feature>
<protein>
    <submittedName>
        <fullName evidence="3">Uncharacterized protein</fullName>
    </submittedName>
</protein>
<sequence>MRVGGTGGKSGAWLVGQGNDPARKKRPLHGRIATRTDWLINRRVRWPGRRRRRGLRRWAVRRRFGGRLELRRSARAVCLGLPAYLPARSLCPPRCRIPRRVDKLPPPGRFLR</sequence>
<proteinExistence type="predicted"/>
<keyword evidence="2" id="KW-1185">Reference proteome</keyword>
<name>A0A914X5I4_9BILA</name>
<dbReference type="AlphaFoldDB" id="A0A914X5I4"/>
<dbReference type="Proteomes" id="UP000887566">
    <property type="component" value="Unplaced"/>
</dbReference>
<organism evidence="2 3">
    <name type="scientific">Plectus sambesii</name>
    <dbReference type="NCBI Taxonomy" id="2011161"/>
    <lineage>
        <taxon>Eukaryota</taxon>
        <taxon>Metazoa</taxon>
        <taxon>Ecdysozoa</taxon>
        <taxon>Nematoda</taxon>
        <taxon>Chromadorea</taxon>
        <taxon>Plectida</taxon>
        <taxon>Plectina</taxon>
        <taxon>Plectoidea</taxon>
        <taxon>Plectidae</taxon>
        <taxon>Plectus</taxon>
    </lineage>
</organism>
<evidence type="ECO:0000313" key="2">
    <source>
        <dbReference type="Proteomes" id="UP000887566"/>
    </source>
</evidence>
<evidence type="ECO:0000256" key="1">
    <source>
        <dbReference type="SAM" id="MobiDB-lite"/>
    </source>
</evidence>
<reference evidence="3" key="1">
    <citation type="submission" date="2022-11" db="UniProtKB">
        <authorList>
            <consortium name="WormBaseParasite"/>
        </authorList>
    </citation>
    <scope>IDENTIFICATION</scope>
</reference>
<dbReference type="WBParaSite" id="PSAMB.scaffold6589size9173.g28747.t1">
    <property type="protein sequence ID" value="PSAMB.scaffold6589size9173.g28747.t1"/>
    <property type="gene ID" value="PSAMB.scaffold6589size9173.g28747"/>
</dbReference>
<accession>A0A914X5I4</accession>
<feature type="compositionally biased region" description="Gly residues" evidence="1">
    <location>
        <begin position="1"/>
        <end position="10"/>
    </location>
</feature>
<evidence type="ECO:0000313" key="3">
    <source>
        <dbReference type="WBParaSite" id="PSAMB.scaffold6589size9173.g28747.t1"/>
    </source>
</evidence>